<keyword evidence="4" id="KW-0808">Transferase</keyword>
<dbReference type="InterPro" id="IPR015424">
    <property type="entry name" value="PyrdxlP-dep_Trfase"/>
</dbReference>
<keyword evidence="1 3" id="KW-0663">Pyridoxal phosphate</keyword>
<dbReference type="InterPro" id="IPR015422">
    <property type="entry name" value="PyrdxlP-dep_Trfase_small"/>
</dbReference>
<dbReference type="Gene3D" id="3.90.1150.10">
    <property type="entry name" value="Aspartate Aminotransferase, domain 1"/>
    <property type="match status" value="1"/>
</dbReference>
<comment type="similarity">
    <text evidence="2 3">Belongs to the DegT/DnrJ/EryC1 family.</text>
</comment>
<evidence type="ECO:0000256" key="3">
    <source>
        <dbReference type="RuleBase" id="RU004508"/>
    </source>
</evidence>
<keyword evidence="4" id="KW-0032">Aminotransferase</keyword>
<accession>A0A545U3U6</accession>
<dbReference type="RefSeq" id="WP_142903231.1">
    <property type="nucleotide sequence ID" value="NZ_ML660089.1"/>
</dbReference>
<proteinExistence type="inferred from homology"/>
<dbReference type="CDD" id="cd00616">
    <property type="entry name" value="AHBA_syn"/>
    <property type="match status" value="1"/>
</dbReference>
<dbReference type="GO" id="GO:0000271">
    <property type="term" value="P:polysaccharide biosynthetic process"/>
    <property type="evidence" value="ECO:0007669"/>
    <property type="project" value="TreeGrafter"/>
</dbReference>
<sequence>MKNELALFGGDKTFDRQLLSYNPFGPEEETAALEVIRSGKLSGYIGAWCPDFYGGPRVQTFEARCCEYFGVEHAVAVNSLTSGLICAVGATGIEPGDEVIVSPWTMSASATAILVWNGIPVFADIEADTFNLDPASIEANISPRTRAIVVPSIFGGAARLDEIVAIAAAHNLKVIEDAAQAPGVRYGERLVGTLGDIGGFSLNYHKHIHTGEGGICVTDDGELAERMRLIRNHAEAVVEHKGETNLVNMIGFNFRLGEIEAAIGAEQLRKLDAMVTARQRLAGCLSARLRSLPGLRVPEPLPGSTHAYYLYGMTLDLPVVGASRERILAALRAEGVPALTDRYVTLHRYPMYRKRIAYGSRHFPWVINGAASSVSYDDGICPVAESLDDRQFLGLLLCQYAFDERDIDSIATAFEKVWACREQL</sequence>
<reference evidence="4 5" key="1">
    <citation type="submission" date="2019-06" db="EMBL/GenBank/DDBJ databases">
        <title>Whole genome sequence for Cellvibrionaceae sp. R142.</title>
        <authorList>
            <person name="Wang G."/>
        </authorList>
    </citation>
    <scope>NUCLEOTIDE SEQUENCE [LARGE SCALE GENOMIC DNA]</scope>
    <source>
        <strain evidence="4 5">R142</strain>
    </source>
</reference>
<dbReference type="GO" id="GO:0008483">
    <property type="term" value="F:transaminase activity"/>
    <property type="evidence" value="ECO:0007669"/>
    <property type="project" value="UniProtKB-KW"/>
</dbReference>
<evidence type="ECO:0000313" key="4">
    <source>
        <dbReference type="EMBL" id="TQV84151.1"/>
    </source>
</evidence>
<dbReference type="Gene3D" id="3.40.640.10">
    <property type="entry name" value="Type I PLP-dependent aspartate aminotransferase-like (Major domain)"/>
    <property type="match status" value="1"/>
</dbReference>
<dbReference type="Pfam" id="PF01041">
    <property type="entry name" value="DegT_DnrJ_EryC1"/>
    <property type="match status" value="1"/>
</dbReference>
<keyword evidence="5" id="KW-1185">Reference proteome</keyword>
<evidence type="ECO:0000313" key="5">
    <source>
        <dbReference type="Proteomes" id="UP000319732"/>
    </source>
</evidence>
<dbReference type="SUPFAM" id="SSF53383">
    <property type="entry name" value="PLP-dependent transferases"/>
    <property type="match status" value="1"/>
</dbReference>
<protein>
    <submittedName>
        <fullName evidence="4">DegT/DnrJ/EryC1/StrS family aminotransferase</fullName>
    </submittedName>
</protein>
<name>A0A545U3U6_9GAMM</name>
<dbReference type="PANTHER" id="PTHR30244">
    <property type="entry name" value="TRANSAMINASE"/>
    <property type="match status" value="1"/>
</dbReference>
<gene>
    <name evidence="4" type="ORF">FKG94_05675</name>
</gene>
<dbReference type="PANTHER" id="PTHR30244:SF34">
    <property type="entry name" value="DTDP-4-AMINO-4,6-DIDEOXYGALACTOSE TRANSAMINASE"/>
    <property type="match status" value="1"/>
</dbReference>
<dbReference type="GO" id="GO:0030170">
    <property type="term" value="F:pyridoxal phosphate binding"/>
    <property type="evidence" value="ECO:0007669"/>
    <property type="project" value="TreeGrafter"/>
</dbReference>
<dbReference type="Proteomes" id="UP000319732">
    <property type="component" value="Unassembled WGS sequence"/>
</dbReference>
<dbReference type="EMBL" id="VHSG01000006">
    <property type="protein sequence ID" value="TQV84151.1"/>
    <property type="molecule type" value="Genomic_DNA"/>
</dbReference>
<evidence type="ECO:0000256" key="2">
    <source>
        <dbReference type="ARBA" id="ARBA00037999"/>
    </source>
</evidence>
<evidence type="ECO:0000256" key="1">
    <source>
        <dbReference type="ARBA" id="ARBA00022898"/>
    </source>
</evidence>
<dbReference type="OrthoDB" id="9804264at2"/>
<dbReference type="InterPro" id="IPR000653">
    <property type="entry name" value="DegT/StrS_aminotransferase"/>
</dbReference>
<organism evidence="4 5">
    <name type="scientific">Exilibacterium tricleocarpae</name>
    <dbReference type="NCBI Taxonomy" id="2591008"/>
    <lineage>
        <taxon>Bacteria</taxon>
        <taxon>Pseudomonadati</taxon>
        <taxon>Pseudomonadota</taxon>
        <taxon>Gammaproteobacteria</taxon>
        <taxon>Cellvibrionales</taxon>
        <taxon>Cellvibrionaceae</taxon>
        <taxon>Exilibacterium</taxon>
    </lineage>
</organism>
<dbReference type="AlphaFoldDB" id="A0A545U3U6"/>
<dbReference type="InterPro" id="IPR015421">
    <property type="entry name" value="PyrdxlP-dep_Trfase_major"/>
</dbReference>
<comment type="caution">
    <text evidence="4">The sequence shown here is derived from an EMBL/GenBank/DDBJ whole genome shotgun (WGS) entry which is preliminary data.</text>
</comment>